<keyword evidence="10" id="KW-1185">Reference proteome</keyword>
<evidence type="ECO:0000256" key="5">
    <source>
        <dbReference type="ARBA" id="ARBA00022842"/>
    </source>
</evidence>
<dbReference type="RefSeq" id="WP_127785849.1">
    <property type="nucleotide sequence ID" value="NZ_SACL01000001.1"/>
</dbReference>
<dbReference type="InterPro" id="IPR015797">
    <property type="entry name" value="NUDIX_hydrolase-like_dom_sf"/>
</dbReference>
<evidence type="ECO:0000256" key="1">
    <source>
        <dbReference type="ARBA" id="ARBA00001936"/>
    </source>
</evidence>
<evidence type="ECO:0000259" key="8">
    <source>
        <dbReference type="PROSITE" id="PS51462"/>
    </source>
</evidence>
<dbReference type="Pfam" id="PF00293">
    <property type="entry name" value="NUDIX"/>
    <property type="match status" value="1"/>
</dbReference>
<comment type="similarity">
    <text evidence="7">Belongs to the Nudix hydrolase family.</text>
</comment>
<comment type="cofactor">
    <cofactor evidence="2">
        <name>Mg(2+)</name>
        <dbReference type="ChEBI" id="CHEBI:18420"/>
    </cofactor>
</comment>
<dbReference type="NCBIfam" id="NF007980">
    <property type="entry name" value="PRK10707.1"/>
    <property type="match status" value="1"/>
</dbReference>
<dbReference type="PANTHER" id="PTHR12992">
    <property type="entry name" value="NUDIX HYDROLASE"/>
    <property type="match status" value="1"/>
</dbReference>
<evidence type="ECO:0000256" key="7">
    <source>
        <dbReference type="RuleBase" id="RU003476"/>
    </source>
</evidence>
<sequence length="188" mass="20692">MILDPASLSRLLERTASPVIEPASPLKPAAVLVPLVMHPEPTVLLTLRTATLSSHAGQVAFPGGRIEPGETPDEAALREAQEEIGLPPELVQKIGHLPEHVTGTGYLVTPIVGLVRPEFQATPEVDEVDDIFEVPLRMILDPASPRRESRMWSGRMREYWVWPHEKHFIWGATAAILVNLATVLRGEN</sequence>
<keyword evidence="3" id="KW-0479">Metal-binding</keyword>
<keyword evidence="5" id="KW-0460">Magnesium</keyword>
<dbReference type="PROSITE" id="PS00893">
    <property type="entry name" value="NUDIX_BOX"/>
    <property type="match status" value="1"/>
</dbReference>
<dbReference type="InterPro" id="IPR020084">
    <property type="entry name" value="NUDIX_hydrolase_CS"/>
</dbReference>
<dbReference type="CDD" id="cd03426">
    <property type="entry name" value="NUDIX_CoAse_Nudt7"/>
    <property type="match status" value="1"/>
</dbReference>
<evidence type="ECO:0000256" key="4">
    <source>
        <dbReference type="ARBA" id="ARBA00022801"/>
    </source>
</evidence>
<dbReference type="PROSITE" id="PS51462">
    <property type="entry name" value="NUDIX"/>
    <property type="match status" value="1"/>
</dbReference>
<dbReference type="InterPro" id="IPR020476">
    <property type="entry name" value="Nudix_hydrolase"/>
</dbReference>
<dbReference type="InterPro" id="IPR000086">
    <property type="entry name" value="NUDIX_hydrolase_dom"/>
</dbReference>
<protein>
    <submittedName>
        <fullName evidence="9">CoA pyrophosphatase</fullName>
    </submittedName>
</protein>
<dbReference type="SUPFAM" id="SSF55811">
    <property type="entry name" value="Nudix"/>
    <property type="match status" value="1"/>
</dbReference>
<evidence type="ECO:0000313" key="9">
    <source>
        <dbReference type="EMBL" id="RVT99137.1"/>
    </source>
</evidence>
<gene>
    <name evidence="9" type="ORF">EOD42_03250</name>
</gene>
<dbReference type="PRINTS" id="PR00502">
    <property type="entry name" value="NUDIXFAMILY"/>
</dbReference>
<dbReference type="OrthoDB" id="9802805at2"/>
<keyword evidence="6" id="KW-0464">Manganese</keyword>
<dbReference type="Proteomes" id="UP000282957">
    <property type="component" value="Unassembled WGS sequence"/>
</dbReference>
<dbReference type="GO" id="GO:0010945">
    <property type="term" value="F:coenzyme A diphosphatase activity"/>
    <property type="evidence" value="ECO:0007669"/>
    <property type="project" value="InterPro"/>
</dbReference>
<evidence type="ECO:0000256" key="6">
    <source>
        <dbReference type="ARBA" id="ARBA00023211"/>
    </source>
</evidence>
<dbReference type="AlphaFoldDB" id="A0A437MNC4"/>
<dbReference type="PANTHER" id="PTHR12992:SF11">
    <property type="entry name" value="MITOCHONDRIAL COENZYME A DIPHOSPHATASE NUDT8"/>
    <property type="match status" value="1"/>
</dbReference>
<organism evidence="9 10">
    <name type="scientific">Rhodovarius crocodyli</name>
    <dbReference type="NCBI Taxonomy" id="1979269"/>
    <lineage>
        <taxon>Bacteria</taxon>
        <taxon>Pseudomonadati</taxon>
        <taxon>Pseudomonadota</taxon>
        <taxon>Alphaproteobacteria</taxon>
        <taxon>Acetobacterales</taxon>
        <taxon>Roseomonadaceae</taxon>
        <taxon>Rhodovarius</taxon>
    </lineage>
</organism>
<comment type="cofactor">
    <cofactor evidence="1">
        <name>Mn(2+)</name>
        <dbReference type="ChEBI" id="CHEBI:29035"/>
    </cofactor>
</comment>
<evidence type="ECO:0000256" key="3">
    <source>
        <dbReference type="ARBA" id="ARBA00022723"/>
    </source>
</evidence>
<dbReference type="Gene3D" id="3.90.79.10">
    <property type="entry name" value="Nucleoside Triphosphate Pyrophosphohydrolase"/>
    <property type="match status" value="1"/>
</dbReference>
<evidence type="ECO:0000256" key="2">
    <source>
        <dbReference type="ARBA" id="ARBA00001946"/>
    </source>
</evidence>
<reference evidence="9 10" key="1">
    <citation type="submission" date="2019-01" db="EMBL/GenBank/DDBJ databases">
        <authorList>
            <person name="Chen W.-M."/>
        </authorList>
    </citation>
    <scope>NUCLEOTIDE SEQUENCE [LARGE SCALE GENOMIC DNA]</scope>
    <source>
        <strain evidence="9 10">CCP-6</strain>
    </source>
</reference>
<dbReference type="InterPro" id="IPR045121">
    <property type="entry name" value="CoAse"/>
</dbReference>
<comment type="caution">
    <text evidence="9">The sequence shown here is derived from an EMBL/GenBank/DDBJ whole genome shotgun (WGS) entry which is preliminary data.</text>
</comment>
<name>A0A437MNC4_9PROT</name>
<dbReference type="EMBL" id="SACL01000001">
    <property type="protein sequence ID" value="RVT99137.1"/>
    <property type="molecule type" value="Genomic_DNA"/>
</dbReference>
<dbReference type="GO" id="GO:0046872">
    <property type="term" value="F:metal ion binding"/>
    <property type="evidence" value="ECO:0007669"/>
    <property type="project" value="UniProtKB-KW"/>
</dbReference>
<keyword evidence="4 7" id="KW-0378">Hydrolase</keyword>
<evidence type="ECO:0000313" key="10">
    <source>
        <dbReference type="Proteomes" id="UP000282957"/>
    </source>
</evidence>
<proteinExistence type="inferred from homology"/>
<feature type="domain" description="Nudix hydrolase" evidence="8">
    <location>
        <begin position="25"/>
        <end position="164"/>
    </location>
</feature>
<accession>A0A437MNC4</accession>